<dbReference type="PIRSF" id="PIRSF002744">
    <property type="entry name" value="Pur-cyt_permease"/>
    <property type="match status" value="1"/>
</dbReference>
<accession>A0A221KKK6</accession>
<dbReference type="AlphaFoldDB" id="A0A221KKK6"/>
<feature type="transmembrane region" description="Helical" evidence="8">
    <location>
        <begin position="21"/>
        <end position="41"/>
    </location>
</feature>
<dbReference type="Gene3D" id="1.10.4160.10">
    <property type="entry name" value="Hydantoin permease"/>
    <property type="match status" value="1"/>
</dbReference>
<keyword evidence="5 8" id="KW-1133">Transmembrane helix</keyword>
<keyword evidence="9" id="KW-0808">Transferase</keyword>
<protein>
    <submittedName>
        <fullName evidence="9">Ribokinase</fullName>
    </submittedName>
</protein>
<evidence type="ECO:0000313" key="9">
    <source>
        <dbReference type="EMBL" id="ASM79581.1"/>
    </source>
</evidence>
<dbReference type="EMBL" id="MF346683">
    <property type="protein sequence ID" value="ASM79581.1"/>
    <property type="molecule type" value="Genomic_DNA"/>
</dbReference>
<dbReference type="InterPro" id="IPR001248">
    <property type="entry name" value="Pur-cyt_permease"/>
</dbReference>
<feature type="transmembrane region" description="Helical" evidence="8">
    <location>
        <begin position="319"/>
        <end position="336"/>
    </location>
</feature>
<keyword evidence="4 8" id="KW-0812">Transmembrane</keyword>
<feature type="transmembrane region" description="Helical" evidence="8">
    <location>
        <begin position="198"/>
        <end position="218"/>
    </location>
</feature>
<evidence type="ECO:0000256" key="1">
    <source>
        <dbReference type="ARBA" id="ARBA00004141"/>
    </source>
</evidence>
<keyword evidence="3 7" id="KW-0813">Transport</keyword>
<comment type="similarity">
    <text evidence="2 7">Belongs to the purine-cytosine permease (2.A.39) family.</text>
</comment>
<dbReference type="Pfam" id="PF02133">
    <property type="entry name" value="Transp_cyt_pur"/>
    <property type="match status" value="1"/>
</dbReference>
<evidence type="ECO:0000256" key="8">
    <source>
        <dbReference type="SAM" id="Phobius"/>
    </source>
</evidence>
<feature type="transmembrane region" description="Helical" evidence="8">
    <location>
        <begin position="389"/>
        <end position="411"/>
    </location>
</feature>
<dbReference type="PANTHER" id="PTHR31806">
    <property type="entry name" value="PURINE-CYTOSINE PERMEASE FCY2-RELATED"/>
    <property type="match status" value="1"/>
</dbReference>
<evidence type="ECO:0000256" key="7">
    <source>
        <dbReference type="PIRNR" id="PIRNR002744"/>
    </source>
</evidence>
<dbReference type="GO" id="GO:0016301">
    <property type="term" value="F:kinase activity"/>
    <property type="evidence" value="ECO:0007669"/>
    <property type="project" value="UniProtKB-KW"/>
</dbReference>
<keyword evidence="6 7" id="KW-0472">Membrane</keyword>
<evidence type="ECO:0000256" key="4">
    <source>
        <dbReference type="ARBA" id="ARBA00022692"/>
    </source>
</evidence>
<feature type="transmembrane region" description="Helical" evidence="8">
    <location>
        <begin position="47"/>
        <end position="69"/>
    </location>
</feature>
<feature type="transmembrane region" description="Helical" evidence="8">
    <location>
        <begin position="90"/>
        <end position="108"/>
    </location>
</feature>
<comment type="subcellular location">
    <subcellularLocation>
        <location evidence="1">Membrane</location>
        <topology evidence="1">Multi-pass membrane protein</topology>
    </subcellularLocation>
</comment>
<feature type="transmembrane region" description="Helical" evidence="8">
    <location>
        <begin position="342"/>
        <end position="368"/>
    </location>
</feature>
<organism evidence="9">
    <name type="scientific">Staphylococcus epidermidis</name>
    <dbReference type="NCBI Taxonomy" id="1282"/>
    <lineage>
        <taxon>Bacteria</taxon>
        <taxon>Bacillati</taxon>
        <taxon>Bacillota</taxon>
        <taxon>Bacilli</taxon>
        <taxon>Bacillales</taxon>
        <taxon>Staphylococcaceae</taxon>
        <taxon>Staphylococcus</taxon>
    </lineage>
</organism>
<evidence type="ECO:0000256" key="3">
    <source>
        <dbReference type="ARBA" id="ARBA00022448"/>
    </source>
</evidence>
<reference evidence="9" key="1">
    <citation type="submission" date="2017-06" db="EMBL/GenBank/DDBJ databases">
        <title>First Detailed Genetic Characterization of the Structural Organization of Type III Arginine Catabolic Mobile Elements (ACMEs) Harbored by Staphylococcus epidermidis using Whole Genome Sequencing.</title>
        <authorList>
            <person name="McManus B.A."/>
            <person name="O'Connor A.M."/>
            <person name="Kinnevey P.M."/>
            <person name="O'Sullivan M."/>
            <person name="Polyzois I."/>
            <person name="Coleman D.C."/>
        </authorList>
    </citation>
    <scope>NUCLEOTIDE SEQUENCE</scope>
    <source>
        <strain evidence="9">204OR1</strain>
    </source>
</reference>
<evidence type="ECO:0000256" key="6">
    <source>
        <dbReference type="ARBA" id="ARBA00023136"/>
    </source>
</evidence>
<feature type="transmembrane region" description="Helical" evidence="8">
    <location>
        <begin position="230"/>
        <end position="256"/>
    </location>
</feature>
<name>A0A221KKK6_STAEP</name>
<feature type="transmembrane region" description="Helical" evidence="8">
    <location>
        <begin position="128"/>
        <end position="149"/>
    </location>
</feature>
<sequence>MEKEEIFLPESEKNGKPIDLFFIWFAANLGILGIVYGAVIVSYGLSFLQSILIAIIGPLSFVLVGYISVAGRDSGAITFMLSRAPFGFKGNHIPALIGWVGQVGWLSVNVSTGTLTLLALFNTFGFKTSTFLILMSLAIFAGLVIISVLFSQKVLVSVQTFFTYVFGALTLLVITILITNTDWNALFSMKSGSWLKGFLPALAFVIVGTGLTWTNAAADYSRFQKKSNSSLSIITSVTAGAFIPLFIIISTGILLATSEPQLANAENPILLISEVLPNWMTVIYLISALGGLTPMCFLGLKSSRLIMSTFDLKVKNSTVIIIHSIIIIAIPIYVLVVSRNFLAFFEMFLGVLGIGLAAWSAIFIVDYATLRKNIGYEKKLVCDPQYNSLNIKTVMVWSIAVIVGALINIFTSSSFDIIVTFMVSGFLYYIFNISLNTHRKKAKK</sequence>
<dbReference type="RefSeq" id="WP_002499503.1">
    <property type="nucleotide sequence ID" value="NZ_JALXTT010000005.1"/>
</dbReference>
<dbReference type="GO" id="GO:0022857">
    <property type="term" value="F:transmembrane transporter activity"/>
    <property type="evidence" value="ECO:0007669"/>
    <property type="project" value="InterPro"/>
</dbReference>
<evidence type="ECO:0000256" key="5">
    <source>
        <dbReference type="ARBA" id="ARBA00022989"/>
    </source>
</evidence>
<dbReference type="GO" id="GO:0005886">
    <property type="term" value="C:plasma membrane"/>
    <property type="evidence" value="ECO:0007669"/>
    <property type="project" value="TreeGrafter"/>
</dbReference>
<dbReference type="InterPro" id="IPR026030">
    <property type="entry name" value="Pur-cyt_permease_Fcy2/21/22"/>
</dbReference>
<feature type="transmembrane region" description="Helical" evidence="8">
    <location>
        <begin position="276"/>
        <end position="298"/>
    </location>
</feature>
<feature type="transmembrane region" description="Helical" evidence="8">
    <location>
        <begin position="417"/>
        <end position="435"/>
    </location>
</feature>
<proteinExistence type="inferred from homology"/>
<keyword evidence="9" id="KW-0418">Kinase</keyword>
<dbReference type="PANTHER" id="PTHR31806:SF1">
    <property type="entry name" value="PURINE-CYTOSINE PERMEASE FCY2-RELATED"/>
    <property type="match status" value="1"/>
</dbReference>
<evidence type="ECO:0000256" key="2">
    <source>
        <dbReference type="ARBA" id="ARBA00008974"/>
    </source>
</evidence>
<feature type="transmembrane region" description="Helical" evidence="8">
    <location>
        <begin position="161"/>
        <end position="178"/>
    </location>
</feature>